<dbReference type="RefSeq" id="WP_136580679.1">
    <property type="nucleotide sequence ID" value="NZ_STFF01000014.1"/>
</dbReference>
<comment type="caution">
    <text evidence="2">The sequence shown here is derived from an EMBL/GenBank/DDBJ whole genome shotgun (WGS) entry which is preliminary data.</text>
</comment>
<evidence type="ECO:0000313" key="3">
    <source>
        <dbReference type="Proteomes" id="UP000306918"/>
    </source>
</evidence>
<dbReference type="Proteomes" id="UP000306918">
    <property type="component" value="Unassembled WGS sequence"/>
</dbReference>
<accession>A0A4S8H8W5</accession>
<protein>
    <submittedName>
        <fullName evidence="2">Type IX secretion system protein PorQ</fullName>
    </submittedName>
</protein>
<sequence>MSRRLYILLFLFILARTHAQTLGGSTVYNFLQLSNTPQLTALGGINISNQTADIGLAFNNPALLRAAMHTHTSMVFNSFYAGIKNYHVMAGFRNEPLKTTFAAGVNYFSYGSMAETDISGNVLGNMRPSDYVVQVSAARQYGERWHYGVTAKFIHSSYGIYRSSGVAMDAGITYFDSAHLWQASLVAKNMGAQLKRYAGSSAGDLPFDLQLGISKRLAHAPVQFSLTLFQLHRFDTRYNDTLFTNELGGAQDSKEKKYIFDKFFRHVILAVQLYVGDKVEITAGYNYLRRKELNITNAGNGLNGFSMGVGVLFKKIQIRYARSYYQNNSSYNQFGLNLRLNDYFGSGGLFNTAGNK</sequence>
<dbReference type="NCBIfam" id="NF033709">
    <property type="entry name" value="PorV_fam"/>
    <property type="match status" value="1"/>
</dbReference>
<evidence type="ECO:0000313" key="2">
    <source>
        <dbReference type="EMBL" id="THU31133.1"/>
    </source>
</evidence>
<dbReference type="NCBIfam" id="NF033711">
    <property type="entry name" value="T9SS_PorQ"/>
    <property type="match status" value="1"/>
</dbReference>
<reference evidence="2 3" key="1">
    <citation type="submission" date="2019-04" db="EMBL/GenBank/DDBJ databases">
        <title>Niastella caeni sp. nov., isolated from activated sludge.</title>
        <authorList>
            <person name="Sheng M."/>
        </authorList>
    </citation>
    <scope>NUCLEOTIDE SEQUENCE [LARGE SCALE GENOMIC DNA]</scope>
    <source>
        <strain evidence="2 3">HX-2-15</strain>
    </source>
</reference>
<evidence type="ECO:0000256" key="1">
    <source>
        <dbReference type="SAM" id="SignalP"/>
    </source>
</evidence>
<gene>
    <name evidence="2" type="primary">porQ</name>
    <name evidence="2" type="ORF">FAM09_29055</name>
</gene>
<keyword evidence="3" id="KW-1185">Reference proteome</keyword>
<dbReference type="OrthoDB" id="9809953at2"/>
<name>A0A4S8H8W5_9BACT</name>
<feature type="signal peptide" evidence="1">
    <location>
        <begin position="1"/>
        <end position="19"/>
    </location>
</feature>
<proteinExistence type="predicted"/>
<dbReference type="EMBL" id="STFF01000014">
    <property type="protein sequence ID" value="THU31133.1"/>
    <property type="molecule type" value="Genomic_DNA"/>
</dbReference>
<dbReference type="AlphaFoldDB" id="A0A4S8H8W5"/>
<organism evidence="2 3">
    <name type="scientific">Niastella caeni</name>
    <dbReference type="NCBI Taxonomy" id="2569763"/>
    <lineage>
        <taxon>Bacteria</taxon>
        <taxon>Pseudomonadati</taxon>
        <taxon>Bacteroidota</taxon>
        <taxon>Chitinophagia</taxon>
        <taxon>Chitinophagales</taxon>
        <taxon>Chitinophagaceae</taxon>
        <taxon>Niastella</taxon>
    </lineage>
</organism>
<feature type="chain" id="PRO_5020860756" evidence="1">
    <location>
        <begin position="20"/>
        <end position="356"/>
    </location>
</feature>
<keyword evidence="1" id="KW-0732">Signal</keyword>